<name>A0AC35U002_9BILA</name>
<protein>
    <submittedName>
        <fullName evidence="2">CYRIA-B_Rac1-bd domain-containing protein</fullName>
    </submittedName>
</protein>
<sequence length="759" mass="87024">MNTPNMGPLPLFDKKVLECEQICFIRSETDLINLKNVDSCQIEFSIPSQQAGQTGLMYSSPDLRCSSELETQNHPQHHTLSELPEHEEVNVFDSDFSVYSYSDKKKFFPEYFKDQSEYEINKQHEKIQRRYSYKAESKDATLQNDHMRGIKHDQCHYYERDPYILSNLLSNNFSESELRNVITKNKSVILKDCKQWNYDKSIMRETIVTKYNKVCDGQSTKAYVHLSYSLGCVVGCLLGGFLSDRFGRKVILFSFAILATLFAVLLPSTVDFISFLIIRFCLAVCNEASSVGGYVLCMELSGIKYRSMMGILLQIPSAIGYLLLAFLGHSTRSWPTVHYLTTALHSISLVFIYFVPESPRWLIVCDKFYEAEQIIRKACRYNKKSLPSGLELVRHSEKSQWVKDTERPTFLHLFQNRYFISDKMVNGCADVVRLLLRQSSPHDHFDEPLSSEYLEAFLDLECIEVTPAEVNLYQLLDSCLKECDRVLEDISGYGNGAQQFVKQGIICVDDDGTQMEVLEQVSVYIRKIKTYYEISNQLTNLIPTLLWELCSGPLPPNEQLKSMAALTNQFVRMINFVLQFDSKKMGTPAIQNDLSFYRRIISRTPFAEVKLVMNLEMANNVCLFLAASSPMLTSLVSSTTSFVLNHPDLPLINTTNTLASVVQICYRMVLHLRDGNNTDIAKQNFYYVSLVGGLLLHDHIHEEGAFSKNSHINIKSILSLLHSDQMDEEKRVFLFNTIRYNSKHLNDDKTPKSIRMLIS</sequence>
<proteinExistence type="predicted"/>
<reference evidence="2" key="1">
    <citation type="submission" date="2016-11" db="UniProtKB">
        <authorList>
            <consortium name="WormBaseParasite"/>
        </authorList>
    </citation>
    <scope>IDENTIFICATION</scope>
    <source>
        <strain evidence="2">KR3021</strain>
    </source>
</reference>
<evidence type="ECO:0000313" key="2">
    <source>
        <dbReference type="WBParaSite" id="RSKR_0000588400.1"/>
    </source>
</evidence>
<accession>A0AC35U002</accession>
<dbReference type="Proteomes" id="UP000095286">
    <property type="component" value="Unplaced"/>
</dbReference>
<dbReference type="WBParaSite" id="RSKR_0000588400.1">
    <property type="protein sequence ID" value="RSKR_0000588400.1"/>
    <property type="gene ID" value="RSKR_0000588400"/>
</dbReference>
<organism evidence="1 2">
    <name type="scientific">Rhabditophanes sp. KR3021</name>
    <dbReference type="NCBI Taxonomy" id="114890"/>
    <lineage>
        <taxon>Eukaryota</taxon>
        <taxon>Metazoa</taxon>
        <taxon>Ecdysozoa</taxon>
        <taxon>Nematoda</taxon>
        <taxon>Chromadorea</taxon>
        <taxon>Rhabditida</taxon>
        <taxon>Tylenchina</taxon>
        <taxon>Panagrolaimomorpha</taxon>
        <taxon>Strongyloidoidea</taxon>
        <taxon>Alloionematidae</taxon>
        <taxon>Rhabditophanes</taxon>
    </lineage>
</organism>
<evidence type="ECO:0000313" key="1">
    <source>
        <dbReference type="Proteomes" id="UP000095286"/>
    </source>
</evidence>